<dbReference type="EC" id="5.4.99.12" evidence="4"/>
<dbReference type="OrthoDB" id="9811823at2"/>
<feature type="active site" description="Nucleophile" evidence="4 5">
    <location>
        <position position="53"/>
    </location>
</feature>
<dbReference type="GO" id="GO:0003723">
    <property type="term" value="F:RNA binding"/>
    <property type="evidence" value="ECO:0007669"/>
    <property type="project" value="InterPro"/>
</dbReference>
<evidence type="ECO:0000313" key="10">
    <source>
        <dbReference type="Proteomes" id="UP000295788"/>
    </source>
</evidence>
<evidence type="ECO:0000313" key="9">
    <source>
        <dbReference type="EMBL" id="TCS81516.1"/>
    </source>
</evidence>
<keyword evidence="2 4" id="KW-0819">tRNA processing</keyword>
<dbReference type="PIRSF" id="PIRSF001430">
    <property type="entry name" value="tRNA_psdUrid_synth"/>
    <property type="match status" value="1"/>
</dbReference>
<comment type="caution">
    <text evidence="4">Lacks conserved residue(s) required for the propagation of feature annotation.</text>
</comment>
<feature type="domain" description="Pseudouridine synthase I TruA alpha/beta" evidence="8">
    <location>
        <begin position="10"/>
        <end position="105"/>
    </location>
</feature>
<evidence type="ECO:0000259" key="8">
    <source>
        <dbReference type="Pfam" id="PF01416"/>
    </source>
</evidence>
<evidence type="ECO:0000256" key="2">
    <source>
        <dbReference type="ARBA" id="ARBA00022694"/>
    </source>
</evidence>
<dbReference type="PANTHER" id="PTHR11142">
    <property type="entry name" value="PSEUDOURIDYLATE SYNTHASE"/>
    <property type="match status" value="1"/>
</dbReference>
<dbReference type="GO" id="GO:0031119">
    <property type="term" value="P:tRNA pseudouridine synthesis"/>
    <property type="evidence" value="ECO:0007669"/>
    <property type="project" value="UniProtKB-UniRule"/>
</dbReference>
<evidence type="ECO:0000256" key="1">
    <source>
        <dbReference type="ARBA" id="ARBA00009375"/>
    </source>
</evidence>
<dbReference type="PANTHER" id="PTHR11142:SF0">
    <property type="entry name" value="TRNA PSEUDOURIDINE SYNTHASE-LIKE 1"/>
    <property type="match status" value="1"/>
</dbReference>
<comment type="similarity">
    <text evidence="1 4 7">Belongs to the tRNA pseudouridine synthase TruA family.</text>
</comment>
<dbReference type="GO" id="GO:0160147">
    <property type="term" value="F:tRNA pseudouridine(38-40) synthase activity"/>
    <property type="evidence" value="ECO:0007669"/>
    <property type="project" value="UniProtKB-EC"/>
</dbReference>
<protein>
    <recommendedName>
        <fullName evidence="4">tRNA pseudouridine synthase A</fullName>
        <ecNumber evidence="4">5.4.99.12</ecNumber>
    </recommendedName>
    <alternativeName>
        <fullName evidence="4">tRNA pseudouridine(38-40) synthase</fullName>
    </alternativeName>
    <alternativeName>
        <fullName evidence="4">tRNA pseudouridylate synthase I</fullName>
    </alternativeName>
    <alternativeName>
        <fullName evidence="4">tRNA-uridine isomerase I</fullName>
    </alternativeName>
</protein>
<feature type="binding site" evidence="4 6">
    <location>
        <position position="111"/>
    </location>
    <ligand>
        <name>substrate</name>
    </ligand>
</feature>
<dbReference type="Pfam" id="PF01416">
    <property type="entry name" value="PseudoU_synth_1"/>
    <property type="match status" value="2"/>
</dbReference>
<evidence type="ECO:0000256" key="7">
    <source>
        <dbReference type="RuleBase" id="RU003792"/>
    </source>
</evidence>
<sequence>MERNIKLELSYDGTKFHGFQVQPNQRTVQSEIEKAIKELTGFSVNLIASGRTDAGVHARKQVCNFITHSSIPIAKWPNALNSILPDDIIVFSAEEKPLQFHSRYDVKRKTYRYTIYNDRFIDVFKRHYSWHLPYSLNISEMVEASHYFLGEHDFTSFSSARTEVKNKVRTIYQFDIWKEGKEIYFQITGNGFLYNMVRIIVGTIVEIGRGRMEKEQILRLFEEKDRTLSGLTAPPQGLVLWDVIY</sequence>
<proteinExistence type="inferred from homology"/>
<comment type="function">
    <text evidence="4">Formation of pseudouridine at positions 38, 39 and 40 in the anticodon stem and loop of transfer RNAs.</text>
</comment>
<dbReference type="Gene3D" id="3.30.70.660">
    <property type="entry name" value="Pseudouridine synthase I, catalytic domain, C-terminal subdomain"/>
    <property type="match status" value="1"/>
</dbReference>
<keyword evidence="3 4" id="KW-0413">Isomerase</keyword>
<dbReference type="HAMAP" id="MF_00171">
    <property type="entry name" value="TruA"/>
    <property type="match status" value="1"/>
</dbReference>
<dbReference type="InterPro" id="IPR020094">
    <property type="entry name" value="TruA/RsuA/RluB/E/F_N"/>
</dbReference>
<feature type="domain" description="Pseudouridine synthase I TruA alpha/beta" evidence="8">
    <location>
        <begin position="144"/>
        <end position="245"/>
    </location>
</feature>
<dbReference type="InterPro" id="IPR020097">
    <property type="entry name" value="PsdUridine_synth_TruA_a/b_dom"/>
</dbReference>
<comment type="subunit">
    <text evidence="4">Homodimer.</text>
</comment>
<dbReference type="EMBL" id="SMAB01000012">
    <property type="protein sequence ID" value="TCS81516.1"/>
    <property type="molecule type" value="Genomic_DNA"/>
</dbReference>
<evidence type="ECO:0000256" key="4">
    <source>
        <dbReference type="HAMAP-Rule" id="MF_00171"/>
    </source>
</evidence>
<organism evidence="9 10">
    <name type="scientific">Tepidibacillus fermentans</name>
    <dbReference type="NCBI Taxonomy" id="1281767"/>
    <lineage>
        <taxon>Bacteria</taxon>
        <taxon>Bacillati</taxon>
        <taxon>Bacillota</taxon>
        <taxon>Bacilli</taxon>
        <taxon>Bacillales</taxon>
        <taxon>Bacillaceae</taxon>
        <taxon>Tepidibacillus</taxon>
    </lineage>
</organism>
<dbReference type="NCBIfam" id="TIGR00071">
    <property type="entry name" value="hisT_truA"/>
    <property type="match status" value="1"/>
</dbReference>
<dbReference type="RefSeq" id="WP_132769169.1">
    <property type="nucleotide sequence ID" value="NZ_SMAB01000012.1"/>
</dbReference>
<keyword evidence="10" id="KW-1185">Reference proteome</keyword>
<gene>
    <name evidence="4" type="primary">truA</name>
    <name evidence="9" type="ORF">EDD72_11210</name>
</gene>
<reference evidence="9 10" key="1">
    <citation type="submission" date="2019-03" db="EMBL/GenBank/DDBJ databases">
        <title>Genomic Encyclopedia of Type Strains, Phase IV (KMG-IV): sequencing the most valuable type-strain genomes for metagenomic binning, comparative biology and taxonomic classification.</title>
        <authorList>
            <person name="Goeker M."/>
        </authorList>
    </citation>
    <scope>NUCLEOTIDE SEQUENCE [LARGE SCALE GENOMIC DNA]</scope>
    <source>
        <strain evidence="9 10">DSM 23802</strain>
    </source>
</reference>
<dbReference type="Proteomes" id="UP000295788">
    <property type="component" value="Unassembled WGS sequence"/>
</dbReference>
<dbReference type="InterPro" id="IPR020103">
    <property type="entry name" value="PsdUridine_synth_cat_dom_sf"/>
</dbReference>
<accession>A0A4R3KDY0</accession>
<comment type="caution">
    <text evidence="9">The sequence shown here is derived from an EMBL/GenBank/DDBJ whole genome shotgun (WGS) entry which is preliminary data.</text>
</comment>
<evidence type="ECO:0000256" key="3">
    <source>
        <dbReference type="ARBA" id="ARBA00023235"/>
    </source>
</evidence>
<dbReference type="FunFam" id="3.30.70.580:FF:000001">
    <property type="entry name" value="tRNA pseudouridine synthase A"/>
    <property type="match status" value="1"/>
</dbReference>
<dbReference type="CDD" id="cd02570">
    <property type="entry name" value="PseudoU_synth_EcTruA"/>
    <property type="match status" value="1"/>
</dbReference>
<dbReference type="InterPro" id="IPR020095">
    <property type="entry name" value="PsdUridine_synth_TruA_C"/>
</dbReference>
<evidence type="ECO:0000256" key="5">
    <source>
        <dbReference type="PIRSR" id="PIRSR001430-1"/>
    </source>
</evidence>
<dbReference type="AlphaFoldDB" id="A0A4R3KDY0"/>
<dbReference type="SUPFAM" id="SSF55120">
    <property type="entry name" value="Pseudouridine synthase"/>
    <property type="match status" value="1"/>
</dbReference>
<evidence type="ECO:0000256" key="6">
    <source>
        <dbReference type="PIRSR" id="PIRSR001430-2"/>
    </source>
</evidence>
<dbReference type="InterPro" id="IPR001406">
    <property type="entry name" value="PsdUridine_synth_TruA"/>
</dbReference>
<comment type="catalytic activity">
    <reaction evidence="4 7">
        <text>uridine(38/39/40) in tRNA = pseudouridine(38/39/40) in tRNA</text>
        <dbReference type="Rhea" id="RHEA:22376"/>
        <dbReference type="Rhea" id="RHEA-COMP:10085"/>
        <dbReference type="Rhea" id="RHEA-COMP:10087"/>
        <dbReference type="ChEBI" id="CHEBI:65314"/>
        <dbReference type="ChEBI" id="CHEBI:65315"/>
        <dbReference type="EC" id="5.4.99.12"/>
    </reaction>
</comment>
<dbReference type="Gene3D" id="3.30.70.580">
    <property type="entry name" value="Pseudouridine synthase I, catalytic domain, N-terminal subdomain"/>
    <property type="match status" value="1"/>
</dbReference>
<name>A0A4R3KDY0_9BACI</name>